<evidence type="ECO:0000313" key="2">
    <source>
        <dbReference type="EMBL" id="KAL3385342.1"/>
    </source>
</evidence>
<sequence>MNGTEAITAVLEGAAIIARDIGGERFIDMTETDLLEVISPSEKEITTEEIEENLAPSEDADEPEDNIEDKPIQTLSKISINKILNAVQNAMNETISEDPIVTRSMLFKHQCDVNLP</sequence>
<evidence type="ECO:0000313" key="3">
    <source>
        <dbReference type="Proteomes" id="UP001627154"/>
    </source>
</evidence>
<dbReference type="AlphaFoldDB" id="A0ABD2VX04"/>
<feature type="region of interest" description="Disordered" evidence="1">
    <location>
        <begin position="40"/>
        <end position="71"/>
    </location>
</feature>
<organism evidence="2 3">
    <name type="scientific">Trichogramma kaykai</name>
    <dbReference type="NCBI Taxonomy" id="54128"/>
    <lineage>
        <taxon>Eukaryota</taxon>
        <taxon>Metazoa</taxon>
        <taxon>Ecdysozoa</taxon>
        <taxon>Arthropoda</taxon>
        <taxon>Hexapoda</taxon>
        <taxon>Insecta</taxon>
        <taxon>Pterygota</taxon>
        <taxon>Neoptera</taxon>
        <taxon>Endopterygota</taxon>
        <taxon>Hymenoptera</taxon>
        <taxon>Apocrita</taxon>
        <taxon>Proctotrupomorpha</taxon>
        <taxon>Chalcidoidea</taxon>
        <taxon>Trichogrammatidae</taxon>
        <taxon>Trichogramma</taxon>
    </lineage>
</organism>
<name>A0ABD2VX04_9HYME</name>
<gene>
    <name evidence="2" type="ORF">TKK_019117</name>
</gene>
<reference evidence="2 3" key="1">
    <citation type="journal article" date="2024" name="bioRxiv">
        <title>A reference genome for Trichogramma kaykai: A tiny desert-dwelling parasitoid wasp with competing sex-ratio distorters.</title>
        <authorList>
            <person name="Culotta J."/>
            <person name="Lindsey A.R."/>
        </authorList>
    </citation>
    <scope>NUCLEOTIDE SEQUENCE [LARGE SCALE GENOMIC DNA]</scope>
    <source>
        <strain evidence="2 3">KSX58</strain>
    </source>
</reference>
<comment type="caution">
    <text evidence="2">The sequence shown here is derived from an EMBL/GenBank/DDBJ whole genome shotgun (WGS) entry which is preliminary data.</text>
</comment>
<dbReference type="Proteomes" id="UP001627154">
    <property type="component" value="Unassembled WGS sequence"/>
</dbReference>
<protein>
    <submittedName>
        <fullName evidence="2">Uncharacterized protein</fullName>
    </submittedName>
</protein>
<accession>A0ABD2VX04</accession>
<keyword evidence="3" id="KW-1185">Reference proteome</keyword>
<evidence type="ECO:0000256" key="1">
    <source>
        <dbReference type="SAM" id="MobiDB-lite"/>
    </source>
</evidence>
<proteinExistence type="predicted"/>
<dbReference type="EMBL" id="JBJJXI010000158">
    <property type="protein sequence ID" value="KAL3385342.1"/>
    <property type="molecule type" value="Genomic_DNA"/>
</dbReference>
<feature type="compositionally biased region" description="Acidic residues" evidence="1">
    <location>
        <begin position="47"/>
        <end position="67"/>
    </location>
</feature>